<dbReference type="EMBL" id="JOSZ01000002">
    <property type="protein sequence ID" value="KFM20183.1"/>
    <property type="molecule type" value="Genomic_DNA"/>
</dbReference>
<dbReference type="GO" id="GO:0009307">
    <property type="term" value="P:DNA restriction-modification system"/>
    <property type="evidence" value="ECO:0007669"/>
    <property type="project" value="InterPro"/>
</dbReference>
<organism evidence="7 8">
    <name type="scientific">Marine Group I thaumarchaeote SCGC AAA799-P11</name>
    <dbReference type="NCBI Taxonomy" id="1502295"/>
    <lineage>
        <taxon>Archaea</taxon>
        <taxon>Nitrososphaerota</taxon>
        <taxon>Marine Group I</taxon>
    </lineage>
</organism>
<evidence type="ECO:0000313" key="8">
    <source>
        <dbReference type="Proteomes" id="UP000029387"/>
    </source>
</evidence>
<evidence type="ECO:0000259" key="6">
    <source>
        <dbReference type="Pfam" id="PF06634"/>
    </source>
</evidence>
<evidence type="ECO:0000256" key="1">
    <source>
        <dbReference type="ARBA" id="ARBA00011900"/>
    </source>
</evidence>
<accession>A0A087S379</accession>
<evidence type="ECO:0000256" key="5">
    <source>
        <dbReference type="ARBA" id="ARBA00047942"/>
    </source>
</evidence>
<evidence type="ECO:0000313" key="7">
    <source>
        <dbReference type="EMBL" id="KFM20183.1"/>
    </source>
</evidence>
<comment type="catalytic activity">
    <reaction evidence="5">
        <text>a 2'-deoxyadenosine in DNA + S-adenosyl-L-methionine = an N(6)-methyl-2'-deoxyadenosine in DNA + S-adenosyl-L-homocysteine + H(+)</text>
        <dbReference type="Rhea" id="RHEA:15197"/>
        <dbReference type="Rhea" id="RHEA-COMP:12418"/>
        <dbReference type="Rhea" id="RHEA-COMP:12419"/>
        <dbReference type="ChEBI" id="CHEBI:15378"/>
        <dbReference type="ChEBI" id="CHEBI:57856"/>
        <dbReference type="ChEBI" id="CHEBI:59789"/>
        <dbReference type="ChEBI" id="CHEBI:90615"/>
        <dbReference type="ChEBI" id="CHEBI:90616"/>
        <dbReference type="EC" id="2.1.1.72"/>
    </reaction>
</comment>
<dbReference type="GO" id="GO:0003676">
    <property type="term" value="F:nucleic acid binding"/>
    <property type="evidence" value="ECO:0007669"/>
    <property type="project" value="InterPro"/>
</dbReference>
<dbReference type="Proteomes" id="UP000029387">
    <property type="component" value="Unassembled WGS sequence"/>
</dbReference>
<dbReference type="PATRIC" id="fig|1502295.3.peg.253"/>
<gene>
    <name evidence="7" type="ORF">AAA799P11_00259</name>
</gene>
<reference evidence="7 8" key="1">
    <citation type="submission" date="2014-06" db="EMBL/GenBank/DDBJ databases">
        <authorList>
            <person name="Ngugi D.K."/>
            <person name="Blom J."/>
            <person name="Alam I."/>
            <person name="Rashid M."/>
            <person name="Baalawi W."/>
            <person name="Zhang G."/>
            <person name="Hikmawan T."/>
            <person name="Guan Y."/>
            <person name="Antunes A."/>
            <person name="Siam R."/>
            <person name="El-Dorry H."/>
            <person name="Bajic V."/>
            <person name="Stingl U."/>
        </authorList>
    </citation>
    <scope>NUCLEOTIDE SEQUENCE [LARGE SCALE GENOMIC DNA]</scope>
    <source>
        <strain evidence="7">SCGC AAA799-P11</strain>
    </source>
</reference>
<keyword evidence="8" id="KW-1185">Reference proteome</keyword>
<dbReference type="GO" id="GO:0032259">
    <property type="term" value="P:methylation"/>
    <property type="evidence" value="ECO:0007669"/>
    <property type="project" value="UniProtKB-KW"/>
</dbReference>
<dbReference type="Gene3D" id="3.40.50.150">
    <property type="entry name" value="Vaccinia Virus protein VP39"/>
    <property type="match status" value="1"/>
</dbReference>
<dbReference type="Pfam" id="PF02086">
    <property type="entry name" value="MethyltransfD12"/>
    <property type="match status" value="1"/>
</dbReference>
<feature type="domain" description="DUF1156" evidence="6">
    <location>
        <begin position="10"/>
        <end position="65"/>
    </location>
</feature>
<dbReference type="GO" id="GO:0009007">
    <property type="term" value="F:site-specific DNA-methyltransferase (adenine-specific) activity"/>
    <property type="evidence" value="ECO:0007669"/>
    <property type="project" value="UniProtKB-EC"/>
</dbReference>
<dbReference type="SUPFAM" id="SSF53335">
    <property type="entry name" value="S-adenosyl-L-methionine-dependent methyltransferases"/>
    <property type="match status" value="2"/>
</dbReference>
<keyword evidence="4" id="KW-0949">S-adenosyl-L-methionine</keyword>
<evidence type="ECO:0000256" key="3">
    <source>
        <dbReference type="ARBA" id="ARBA00022679"/>
    </source>
</evidence>
<dbReference type="InterPro" id="IPR012327">
    <property type="entry name" value="MeTrfase_D12"/>
</dbReference>
<evidence type="ECO:0000256" key="2">
    <source>
        <dbReference type="ARBA" id="ARBA00022603"/>
    </source>
</evidence>
<dbReference type="InterPro" id="IPR029063">
    <property type="entry name" value="SAM-dependent_MTases_sf"/>
</dbReference>
<protein>
    <recommendedName>
        <fullName evidence="1">site-specific DNA-methyltransferase (adenine-specific)</fullName>
        <ecNumber evidence="1">2.1.1.72</ecNumber>
    </recommendedName>
</protein>
<evidence type="ECO:0000256" key="4">
    <source>
        <dbReference type="ARBA" id="ARBA00022691"/>
    </source>
</evidence>
<sequence length="884" mass="101334">MNRRLIEKTFPIKEISKECVREKRIRKGHISSLHVWWARRPLTASRVTIFSSFIKDLENGTNSVEPNEIVKLSKWESGIDKTIIEKARKKILSNKNKKFKILDPFAGGGSIPFEAQRLGFETYALDYNPVATCILKCVLEFPQKFISDKKGFIDSRKNNLLLDGIKKWGEWIQNETEKEIGKFYSTTKNDETVVGYVWNKTISCQNPKCGAEIPLSRSYYLYKKNKRVVVLYPFIKNKKVEFKILDSEKNKIPKDFDPNVGSIHSAKAKCFVCNSMIDSNQTRQLFFDKKTNEKLIAVISYKKGKTGKIYRIADNEDLKQFKKTEDFLKKKIEQIKTQEGIDPLPSEELPPPGGLGFRVQRYGMTKWTDLFNSRQKLALIVFSEKVRKAFDILISEGEDEEFAKALVAYLALGVDRLANYGSTLCYLNPTGGRGVANTFGRHVLSMVPNYAESNPFNPEGASWIKACESIEAWLERALTVESNPSVVNQSSATNIPYDNDFFDGVFTDPPYYDMIAYAGLSDFFYVWLKRMLGNIFPDVFMTPLTPKSKEIVAHPNTENKSPKEYFEKLLIQSFIEIHRVLKFDGIAVIVYGHKSTDGWETLIKSLLNSGLVVTAAWPIHTEMQGRLEAQETASLASSIYMVCRKWKKEPIGFYREIKKEMKKYLKKKLEQLWNEGISGADFFISAIGSAIEVFGKYDKIIDDKDKEVSILKLLNDTRTIVTDYAINKVIKGEFSEEISQMTRFYILWRWAYGEAKAPFDNGSKMALSVGIDIEHEWNKGFIVKDKELIHVLGPNERNEKELDESQDLIDILHKALLIWKKEKREAVEKFLEEKGYGNSEVFKRIAQAISESLPVESTEKKWLDGFLTGYRAGATQSEIQSKLF</sequence>
<dbReference type="InterPro" id="IPR009537">
    <property type="entry name" value="DUF1156"/>
</dbReference>
<dbReference type="PROSITE" id="PS00092">
    <property type="entry name" value="N6_MTASE"/>
    <property type="match status" value="1"/>
</dbReference>
<name>A0A087S379_9ARCH</name>
<keyword evidence="2 7" id="KW-0489">Methyltransferase</keyword>
<proteinExistence type="predicted"/>
<keyword evidence="3 7" id="KW-0808">Transferase</keyword>
<dbReference type="EC" id="2.1.1.72" evidence="1"/>
<dbReference type="Pfam" id="PF06634">
    <property type="entry name" value="DUF1156"/>
    <property type="match status" value="1"/>
</dbReference>
<comment type="caution">
    <text evidence="7">The sequence shown here is derived from an EMBL/GenBank/DDBJ whole genome shotgun (WGS) entry which is preliminary data.</text>
</comment>
<dbReference type="AlphaFoldDB" id="A0A087S379"/>
<dbReference type="InterPro" id="IPR002052">
    <property type="entry name" value="DNA_methylase_N6_adenine_CS"/>
</dbReference>